<feature type="compositionally biased region" description="Pro residues" evidence="1">
    <location>
        <begin position="103"/>
        <end position="125"/>
    </location>
</feature>
<reference evidence="2" key="2">
    <citation type="submission" date="2025-08" db="UniProtKB">
        <authorList>
            <consortium name="Ensembl"/>
        </authorList>
    </citation>
    <scope>IDENTIFICATION</scope>
</reference>
<evidence type="ECO:0000256" key="1">
    <source>
        <dbReference type="SAM" id="MobiDB-lite"/>
    </source>
</evidence>
<organism evidence="2 3">
    <name type="scientific">Canis lupus familiaris</name>
    <name type="common">Dog</name>
    <name type="synonym">Canis familiaris</name>
    <dbReference type="NCBI Taxonomy" id="9615"/>
    <lineage>
        <taxon>Eukaryota</taxon>
        <taxon>Metazoa</taxon>
        <taxon>Chordata</taxon>
        <taxon>Craniata</taxon>
        <taxon>Vertebrata</taxon>
        <taxon>Euteleostomi</taxon>
        <taxon>Mammalia</taxon>
        <taxon>Eutheria</taxon>
        <taxon>Laurasiatheria</taxon>
        <taxon>Carnivora</taxon>
        <taxon>Caniformia</taxon>
        <taxon>Canidae</taxon>
        <taxon>Canis</taxon>
    </lineage>
</organism>
<dbReference type="Proteomes" id="UP000694429">
    <property type="component" value="Chromosome 33"/>
</dbReference>
<name>A0A8C0PHY1_CANLF</name>
<protein>
    <submittedName>
        <fullName evidence="2">Uncharacterized protein</fullName>
    </submittedName>
</protein>
<dbReference type="Ensembl" id="ENSCAFT00030045001.1">
    <property type="protein sequence ID" value="ENSCAFP00030039292.1"/>
    <property type="gene ID" value="ENSCAFG00030024459.1"/>
</dbReference>
<proteinExistence type="predicted"/>
<dbReference type="AlphaFoldDB" id="A0A8C0PHY1"/>
<feature type="region of interest" description="Disordered" evidence="1">
    <location>
        <begin position="95"/>
        <end position="125"/>
    </location>
</feature>
<evidence type="ECO:0000313" key="2">
    <source>
        <dbReference type="Ensembl" id="ENSCAFP00030039292.1"/>
    </source>
</evidence>
<accession>A0A8C0PHY1</accession>
<evidence type="ECO:0000313" key="3">
    <source>
        <dbReference type="Proteomes" id="UP000694429"/>
    </source>
</evidence>
<sequence>MGPSLGLLLLVPRVVPPLEPLELRQRVGRRLVEQQRHGLRLLGLGHEHRVAAQHHRLVLELVPVHPGEHLGQPRVRHAVGDAVQQVQVARAARRALLAGAWPHPSPPSPPSPPPRTSGQEPSPPR</sequence>
<reference evidence="2" key="1">
    <citation type="submission" date="2019-03" db="EMBL/GenBank/DDBJ databases">
        <authorList>
            <person name="Warren W.C."/>
            <person name="Johnson G.S."/>
        </authorList>
    </citation>
    <scope>NUCLEOTIDE SEQUENCE [LARGE SCALE GENOMIC DNA]</scope>
    <source>
        <strain evidence="2">Basenji</strain>
    </source>
</reference>